<dbReference type="InterPro" id="IPR009061">
    <property type="entry name" value="DNA-bd_dom_put_sf"/>
</dbReference>
<sequence length="67" mass="7664">MSTTTPEKPFDPLLTIDELAEWLGKPKRTLYRWRVQGYGPSAIKVGNDLRYRRAVVDAWLDAQTEAA</sequence>
<evidence type="ECO:0000313" key="3">
    <source>
        <dbReference type="Proteomes" id="UP000679307"/>
    </source>
</evidence>
<dbReference type="NCBIfam" id="TIGR01764">
    <property type="entry name" value="excise"/>
    <property type="match status" value="1"/>
</dbReference>
<dbReference type="RefSeq" id="WP_214059101.1">
    <property type="nucleotide sequence ID" value="NZ_BAAAHS010000171.1"/>
</dbReference>
<protein>
    <recommendedName>
        <fullName evidence="1">Helix-turn-helix domain-containing protein</fullName>
    </recommendedName>
</protein>
<keyword evidence="3" id="KW-1185">Reference proteome</keyword>
<feature type="domain" description="Helix-turn-helix" evidence="1">
    <location>
        <begin position="13"/>
        <end position="63"/>
    </location>
</feature>
<dbReference type="InterPro" id="IPR041657">
    <property type="entry name" value="HTH_17"/>
</dbReference>
<proteinExistence type="predicted"/>
<name>A0ABX8EH98_9ACTN</name>
<dbReference type="InterPro" id="IPR036388">
    <property type="entry name" value="WH-like_DNA-bd_sf"/>
</dbReference>
<reference evidence="2 3" key="1">
    <citation type="submission" date="2021-05" db="EMBL/GenBank/DDBJ databases">
        <title>Complete genome of Nocardioides aquaticus KCTC 9944T isolated from meromictic and hypersaline Ekho Lake, Antarctica.</title>
        <authorList>
            <person name="Hwang K."/>
            <person name="Kim K.M."/>
            <person name="Choe H."/>
        </authorList>
    </citation>
    <scope>NUCLEOTIDE SEQUENCE [LARGE SCALE GENOMIC DNA]</scope>
    <source>
        <strain evidence="2 3">KCTC 9944</strain>
    </source>
</reference>
<dbReference type="SUPFAM" id="SSF46955">
    <property type="entry name" value="Putative DNA-binding domain"/>
    <property type="match status" value="1"/>
</dbReference>
<dbReference type="EMBL" id="CP075371">
    <property type="protein sequence ID" value="QVT79691.1"/>
    <property type="molecule type" value="Genomic_DNA"/>
</dbReference>
<dbReference type="Pfam" id="PF12728">
    <property type="entry name" value="HTH_17"/>
    <property type="match status" value="1"/>
</dbReference>
<dbReference type="Proteomes" id="UP000679307">
    <property type="component" value="Chromosome"/>
</dbReference>
<evidence type="ECO:0000313" key="2">
    <source>
        <dbReference type="EMBL" id="QVT79691.1"/>
    </source>
</evidence>
<dbReference type="Gene3D" id="1.10.10.10">
    <property type="entry name" value="Winged helix-like DNA-binding domain superfamily/Winged helix DNA-binding domain"/>
    <property type="match status" value="1"/>
</dbReference>
<evidence type="ECO:0000259" key="1">
    <source>
        <dbReference type="Pfam" id="PF12728"/>
    </source>
</evidence>
<dbReference type="InterPro" id="IPR010093">
    <property type="entry name" value="SinI_DNA-bd"/>
</dbReference>
<gene>
    <name evidence="2" type="ORF">ENKNEFLB_02081</name>
</gene>
<organism evidence="2 3">
    <name type="scientific">Nocardioides aquaticus</name>
    <dbReference type="NCBI Taxonomy" id="160826"/>
    <lineage>
        <taxon>Bacteria</taxon>
        <taxon>Bacillati</taxon>
        <taxon>Actinomycetota</taxon>
        <taxon>Actinomycetes</taxon>
        <taxon>Propionibacteriales</taxon>
        <taxon>Nocardioidaceae</taxon>
        <taxon>Nocardioides</taxon>
    </lineage>
</organism>
<accession>A0ABX8EH98</accession>